<evidence type="ECO:0000256" key="1">
    <source>
        <dbReference type="ARBA" id="ARBA00022603"/>
    </source>
</evidence>
<evidence type="ECO:0000256" key="3">
    <source>
        <dbReference type="SAM" id="MobiDB-lite"/>
    </source>
</evidence>
<keyword evidence="1 4" id="KW-0489">Methyltransferase</keyword>
<accession>A0ABZ1BL42</accession>
<dbReference type="SUPFAM" id="SSF53335">
    <property type="entry name" value="S-adenosyl-L-methionine-dependent methyltransferases"/>
    <property type="match status" value="1"/>
</dbReference>
<dbReference type="PANTHER" id="PTHR43648">
    <property type="entry name" value="ELECTRON TRANSFER FLAVOPROTEIN BETA SUBUNIT LYSINE METHYLTRANSFERASE"/>
    <property type="match status" value="1"/>
</dbReference>
<keyword evidence="4" id="KW-0687">Ribonucleoprotein</keyword>
<dbReference type="RefSeq" id="WP_324667785.1">
    <property type="nucleotide sequence ID" value="NZ_CP141614.1"/>
</dbReference>
<dbReference type="Pfam" id="PF06325">
    <property type="entry name" value="PrmA"/>
    <property type="match status" value="1"/>
</dbReference>
<dbReference type="GO" id="GO:0005840">
    <property type="term" value="C:ribosome"/>
    <property type="evidence" value="ECO:0007669"/>
    <property type="project" value="UniProtKB-KW"/>
</dbReference>
<dbReference type="Proteomes" id="UP001333102">
    <property type="component" value="Chromosome"/>
</dbReference>
<dbReference type="PANTHER" id="PTHR43648:SF1">
    <property type="entry name" value="ELECTRON TRANSFER FLAVOPROTEIN BETA SUBUNIT LYSINE METHYLTRANSFERASE"/>
    <property type="match status" value="1"/>
</dbReference>
<gene>
    <name evidence="4" type="ORF">VLY81_08750</name>
</gene>
<dbReference type="GO" id="GO:0032259">
    <property type="term" value="P:methylation"/>
    <property type="evidence" value="ECO:0007669"/>
    <property type="project" value="UniProtKB-KW"/>
</dbReference>
<organism evidence="4 5">
    <name type="scientific">Geochorda subterranea</name>
    <dbReference type="NCBI Taxonomy" id="3109564"/>
    <lineage>
        <taxon>Bacteria</taxon>
        <taxon>Bacillati</taxon>
        <taxon>Bacillota</taxon>
        <taxon>Limnochordia</taxon>
        <taxon>Limnochordales</taxon>
        <taxon>Geochordaceae</taxon>
        <taxon>Geochorda</taxon>
    </lineage>
</organism>
<evidence type="ECO:0000313" key="4">
    <source>
        <dbReference type="EMBL" id="WRP13540.1"/>
    </source>
</evidence>
<dbReference type="CDD" id="cd02440">
    <property type="entry name" value="AdoMet_MTases"/>
    <property type="match status" value="1"/>
</dbReference>
<reference evidence="5" key="1">
    <citation type="submission" date="2023-12" db="EMBL/GenBank/DDBJ databases">
        <title>Novel isolates from deep terrestrial aquifers shed light on the physiology and ecology of the class Limnochordia.</title>
        <authorList>
            <person name="Karnachuk O.V."/>
            <person name="Lukina A.P."/>
            <person name="Avakyan M.R."/>
            <person name="Kadnikov V."/>
            <person name="Begmatov S."/>
            <person name="Beletsky A.V."/>
            <person name="Mardanov A.V."/>
            <person name="Ravin N.V."/>
        </authorList>
    </citation>
    <scope>NUCLEOTIDE SEQUENCE [LARGE SCALE GENOMIC DNA]</scope>
    <source>
        <strain evidence="5">LN</strain>
    </source>
</reference>
<keyword evidence="2" id="KW-0808">Transferase</keyword>
<dbReference type="GO" id="GO:0008168">
    <property type="term" value="F:methyltransferase activity"/>
    <property type="evidence" value="ECO:0007669"/>
    <property type="project" value="UniProtKB-KW"/>
</dbReference>
<dbReference type="InterPro" id="IPR050078">
    <property type="entry name" value="Ribosomal_L11_MeTrfase_PrmA"/>
</dbReference>
<keyword evidence="4" id="KW-0689">Ribosomal protein</keyword>
<dbReference type="InterPro" id="IPR029063">
    <property type="entry name" value="SAM-dependent_MTases_sf"/>
</dbReference>
<sequence>MGVRRRPASRWWTVTAHLSPAEADLAGWLLARDGSAGIELEERRNDDGTGQGVARLRAYFSTRAAAAAAARGLRGALRAWRASVRPAGTKEGAAPGPIVVEPVTVDPRAWREAWSRTLRPVRVAGIRVSGRPARRRSGDRAGRPSPGPYGLLPLVIPPGMAFGTGHHPSTQQALWALELAMRGNPPAGPVVDIGTGSGVLAIAAWRLGAERIVAVDRDPEAVRVARANARLNGVRSLVLRVGSVEQAAREAGTEGAALVLANLVAETLVELAEPLARLVRPGGWLVGAGIVEEKAPDVEAALAARGLVPEERGVWAGWAWVSARRPVEVAS</sequence>
<proteinExistence type="predicted"/>
<keyword evidence="5" id="KW-1185">Reference proteome</keyword>
<dbReference type="Gene3D" id="3.40.50.150">
    <property type="entry name" value="Vaccinia Virus protein VP39"/>
    <property type="match status" value="1"/>
</dbReference>
<protein>
    <submittedName>
        <fullName evidence="4">50S ribosomal protein L11 methyltransferase</fullName>
    </submittedName>
</protein>
<name>A0ABZ1BL42_9FIRM</name>
<dbReference type="EMBL" id="CP141614">
    <property type="protein sequence ID" value="WRP13540.1"/>
    <property type="molecule type" value="Genomic_DNA"/>
</dbReference>
<evidence type="ECO:0000256" key="2">
    <source>
        <dbReference type="ARBA" id="ARBA00022679"/>
    </source>
</evidence>
<evidence type="ECO:0000313" key="5">
    <source>
        <dbReference type="Proteomes" id="UP001333102"/>
    </source>
</evidence>
<feature type="region of interest" description="Disordered" evidence="3">
    <location>
        <begin position="129"/>
        <end position="148"/>
    </location>
</feature>